<dbReference type="GO" id="GO:0070899">
    <property type="term" value="P:mitochondrial tRNA wobble uridine modification"/>
    <property type="evidence" value="ECO:0007669"/>
    <property type="project" value="UniProtKB-ARBA"/>
</dbReference>
<dbReference type="GO" id="GO:0005739">
    <property type="term" value="C:mitochondrion"/>
    <property type="evidence" value="ECO:0007669"/>
    <property type="project" value="GOC"/>
</dbReference>
<evidence type="ECO:0000256" key="5">
    <source>
        <dbReference type="ARBA" id="ARBA00022827"/>
    </source>
</evidence>
<evidence type="ECO:0000313" key="9">
    <source>
        <dbReference type="Proteomes" id="UP000695562"/>
    </source>
</evidence>
<evidence type="ECO:0000259" key="7">
    <source>
        <dbReference type="SMART" id="SM01228"/>
    </source>
</evidence>
<dbReference type="Pfam" id="PF13932">
    <property type="entry name" value="SAM_GIDA_C"/>
    <property type="match status" value="1"/>
</dbReference>
<comment type="caution">
    <text evidence="8">The sequence shown here is derived from an EMBL/GenBank/DDBJ whole genome shotgun (WGS) entry which is preliminary data.</text>
</comment>
<accession>A0A8J4PTJ2</accession>
<dbReference type="InterPro" id="IPR036188">
    <property type="entry name" value="FAD/NAD-bd_sf"/>
</dbReference>
<dbReference type="FunFam" id="1.10.150.570:FF:000001">
    <property type="entry name" value="tRNA uridine 5-carboxymethylaminomethyl modification enzyme MnmG"/>
    <property type="match status" value="1"/>
</dbReference>
<organism evidence="8 9">
    <name type="scientific">Polysphondylium violaceum</name>
    <dbReference type="NCBI Taxonomy" id="133409"/>
    <lineage>
        <taxon>Eukaryota</taxon>
        <taxon>Amoebozoa</taxon>
        <taxon>Evosea</taxon>
        <taxon>Eumycetozoa</taxon>
        <taxon>Dictyostelia</taxon>
        <taxon>Dictyosteliales</taxon>
        <taxon>Dictyosteliaceae</taxon>
        <taxon>Polysphondylium</taxon>
    </lineage>
</organism>
<evidence type="ECO:0000313" key="8">
    <source>
        <dbReference type="EMBL" id="KAF2072800.1"/>
    </source>
</evidence>
<dbReference type="InterPro" id="IPR002218">
    <property type="entry name" value="MnmG-rel"/>
</dbReference>
<dbReference type="InterPro" id="IPR004416">
    <property type="entry name" value="MnmG"/>
</dbReference>
<dbReference type="InterPro" id="IPR047001">
    <property type="entry name" value="MnmG_C_subdom"/>
</dbReference>
<dbReference type="SMART" id="SM01228">
    <property type="entry name" value="GIDA_assoc_3"/>
    <property type="match status" value="1"/>
</dbReference>
<dbReference type="Gene3D" id="3.50.50.60">
    <property type="entry name" value="FAD/NAD(P)-binding domain"/>
    <property type="match status" value="2"/>
</dbReference>
<dbReference type="PANTHER" id="PTHR11806">
    <property type="entry name" value="GLUCOSE INHIBITED DIVISION PROTEIN A"/>
    <property type="match status" value="1"/>
</dbReference>
<dbReference type="EMBL" id="AJWJ01000246">
    <property type="protein sequence ID" value="KAF2072800.1"/>
    <property type="molecule type" value="Genomic_DNA"/>
</dbReference>
<reference evidence="8" key="1">
    <citation type="submission" date="2020-01" db="EMBL/GenBank/DDBJ databases">
        <title>Development of genomics and gene disruption for Polysphondylium violaceum indicates a role for the polyketide synthase stlB in stalk morphogenesis.</title>
        <authorList>
            <person name="Narita B."/>
            <person name="Kawabe Y."/>
            <person name="Kin K."/>
            <person name="Saito T."/>
            <person name="Gibbs R."/>
            <person name="Kuspa A."/>
            <person name="Muzny D."/>
            <person name="Queller D."/>
            <person name="Richards S."/>
            <person name="Strassman J."/>
            <person name="Sucgang R."/>
            <person name="Worley K."/>
            <person name="Schaap P."/>
        </authorList>
    </citation>
    <scope>NUCLEOTIDE SEQUENCE</scope>
    <source>
        <strain evidence="8">QSvi11</strain>
    </source>
</reference>
<dbReference type="SUPFAM" id="SSF51905">
    <property type="entry name" value="FAD/NAD(P)-binding domain"/>
    <property type="match status" value="1"/>
</dbReference>
<dbReference type="HAMAP" id="MF_00129">
    <property type="entry name" value="MnmG_GidA"/>
    <property type="match status" value="1"/>
</dbReference>
<keyword evidence="9" id="KW-1185">Reference proteome</keyword>
<keyword evidence="3" id="KW-0285">Flavoprotein</keyword>
<dbReference type="Proteomes" id="UP000695562">
    <property type="component" value="Unassembled WGS sequence"/>
</dbReference>
<keyword evidence="4" id="KW-0819">tRNA processing</keyword>
<gene>
    <name evidence="8" type="ORF">CYY_005874</name>
</gene>
<dbReference type="AlphaFoldDB" id="A0A8J4PTJ2"/>
<keyword evidence="6" id="KW-1133">Transmembrane helix</keyword>
<dbReference type="PANTHER" id="PTHR11806:SF0">
    <property type="entry name" value="PROTEIN MTO1 HOMOLOG, MITOCHONDRIAL"/>
    <property type="match status" value="1"/>
</dbReference>
<feature type="transmembrane region" description="Helical" evidence="6">
    <location>
        <begin position="687"/>
        <end position="705"/>
    </location>
</feature>
<dbReference type="NCBIfam" id="TIGR00136">
    <property type="entry name" value="mnmG_gidA"/>
    <property type="match status" value="1"/>
</dbReference>
<dbReference type="Pfam" id="PF21680">
    <property type="entry name" value="GIDA_C_1st"/>
    <property type="match status" value="1"/>
</dbReference>
<dbReference type="Pfam" id="PF01134">
    <property type="entry name" value="GIDA"/>
    <property type="match status" value="1"/>
</dbReference>
<dbReference type="Gene3D" id="1.10.150.570">
    <property type="entry name" value="GidA associated domain, C-terminal subdomain"/>
    <property type="match status" value="1"/>
</dbReference>
<comment type="similarity">
    <text evidence="2">Belongs to the MnmG family.</text>
</comment>
<dbReference type="InterPro" id="IPR026904">
    <property type="entry name" value="MnmG_C"/>
</dbReference>
<dbReference type="InterPro" id="IPR044920">
    <property type="entry name" value="MnmG_C_subdom_sf"/>
</dbReference>
<protein>
    <recommendedName>
        <fullName evidence="7">tRNA uridine 5-carboxymethylaminomethyl modification enzyme C-terminal subdomain domain-containing protein</fullName>
    </recommendedName>
</protein>
<name>A0A8J4PTJ2_9MYCE</name>
<feature type="domain" description="tRNA uridine 5-carboxymethylaminomethyl modification enzyme C-terminal subdomain" evidence="7">
    <location>
        <begin position="632"/>
        <end position="703"/>
    </location>
</feature>
<evidence type="ECO:0000256" key="3">
    <source>
        <dbReference type="ARBA" id="ARBA00022630"/>
    </source>
</evidence>
<proteinExistence type="inferred from homology"/>
<dbReference type="PROSITE" id="PS01281">
    <property type="entry name" value="GIDA_2"/>
    <property type="match status" value="1"/>
</dbReference>
<comment type="cofactor">
    <cofactor evidence="1">
        <name>FAD</name>
        <dbReference type="ChEBI" id="CHEBI:57692"/>
    </cofactor>
</comment>
<dbReference type="GO" id="GO:0050660">
    <property type="term" value="F:flavin adenine dinucleotide binding"/>
    <property type="evidence" value="ECO:0007669"/>
    <property type="project" value="InterPro"/>
</dbReference>
<dbReference type="OrthoDB" id="3329at2759"/>
<dbReference type="InterPro" id="IPR020595">
    <property type="entry name" value="MnmG-rel_CS"/>
</dbReference>
<sequence>MIRIISNRLINHRNILLKSQSCFIVKNNQNHNNNTSKLYQNNINNNSNDNYNIIKRYSTTTTTTTTIKLPSNSSCPNLKFQSPIKNDIENKDFDVIVIGGGHAGTEACAAAARVGARVLLITQTINTIGVMSCNPSIGGIGKGNLVREIDALGGIMGVAADESGCQFKVLNSSKGAAVHGPRAQIDRELYQESVHQLLHKVERLSVREGMVEDLLLDESNNGRKVVGVKLQDGTILNAGKVVITTGTFLGGVIHVGNQRIPAGRVGDQAATALSLTLARFGFNLGRLKTGTPPRLDGKTINYDGLVIQDGDQIPIPFSFTNEHVKYKDRQLKCHMTRTTPESHKIIIENIDSRPELDSGDGKGLGPRYCPSIETKIERFEGRTHQIWLEPEGYNTDVVYPNGISISLPEDVQIQFLKTIPGLENVTMLRPGYAVEYDYVDPRELDSTLETKKISGLYFAGQINGTTGYEEAGAQGIIAGINAGLAVQNKQPLIIDRSEGYIGVLIDDLVTLGVTEPYRMFTSRSEYRISLRAHNSDKRLTEKGHLVQSVTPQQYNRFLEKQALIDQVLQVMKDTKLSPQQFAEAGLDVKEKKSIFEVMKRPFTTFDQFRKHLPLDLTAALNHHHISIIESECHYADYIERQSEEIERFKREESRLIPKDIDYTDIPQLSTETKQKLMQTRPTTIGSATRIPGVTPAGVVALLIYIKKYERKMNQLKGGGGVLN</sequence>
<dbReference type="PROSITE" id="PS01280">
    <property type="entry name" value="GIDA_1"/>
    <property type="match status" value="1"/>
</dbReference>
<keyword evidence="6" id="KW-0812">Transmembrane</keyword>
<dbReference type="InterPro" id="IPR040131">
    <property type="entry name" value="MnmG_N"/>
</dbReference>
<dbReference type="InterPro" id="IPR049312">
    <property type="entry name" value="GIDA_C_N"/>
</dbReference>
<dbReference type="GO" id="GO:0030488">
    <property type="term" value="P:tRNA methylation"/>
    <property type="evidence" value="ECO:0007669"/>
    <property type="project" value="TreeGrafter"/>
</dbReference>
<keyword evidence="5" id="KW-0274">FAD</keyword>
<dbReference type="FunFam" id="3.50.50.60:FF:000002">
    <property type="entry name" value="tRNA uridine 5-carboxymethylaminomethyl modification enzyme MnmG"/>
    <property type="match status" value="1"/>
</dbReference>
<evidence type="ECO:0000256" key="6">
    <source>
        <dbReference type="SAM" id="Phobius"/>
    </source>
</evidence>
<keyword evidence="6" id="KW-0472">Membrane</keyword>
<evidence type="ECO:0000256" key="4">
    <source>
        <dbReference type="ARBA" id="ARBA00022694"/>
    </source>
</evidence>
<dbReference type="Gene3D" id="1.10.10.1800">
    <property type="entry name" value="tRNA uridine 5-carboxymethylaminomethyl modification enzyme MnmG/GidA"/>
    <property type="match status" value="1"/>
</dbReference>
<dbReference type="FunFam" id="3.50.50.60:FF:000145">
    <property type="entry name" value="tRNA uridine 5-carboxymethylaminomethyl modification enzyme"/>
    <property type="match status" value="1"/>
</dbReference>
<evidence type="ECO:0000256" key="1">
    <source>
        <dbReference type="ARBA" id="ARBA00001974"/>
    </source>
</evidence>
<evidence type="ECO:0000256" key="2">
    <source>
        <dbReference type="ARBA" id="ARBA00007653"/>
    </source>
</evidence>